<feature type="domain" description="O-methyltransferase C-terminal" evidence="4">
    <location>
        <begin position="130"/>
        <end position="280"/>
    </location>
</feature>
<feature type="domain" description="O-methyltransferase dimerisation" evidence="5">
    <location>
        <begin position="18"/>
        <end position="101"/>
    </location>
</feature>
<keyword evidence="2 6" id="KW-0808">Transferase</keyword>
<dbReference type="InterPro" id="IPR029063">
    <property type="entry name" value="SAM-dependent_MTases_sf"/>
</dbReference>
<dbReference type="Pfam" id="PF08100">
    <property type="entry name" value="Dimerisation"/>
    <property type="match status" value="1"/>
</dbReference>
<dbReference type="Pfam" id="PF00891">
    <property type="entry name" value="Methyltransf_2"/>
    <property type="match status" value="1"/>
</dbReference>
<accession>A0A1E5VYQ4</accession>
<dbReference type="SUPFAM" id="SSF46785">
    <property type="entry name" value="Winged helix' DNA-binding domain"/>
    <property type="match status" value="1"/>
</dbReference>
<keyword evidence="7" id="KW-1185">Reference proteome</keyword>
<dbReference type="GO" id="GO:0046983">
    <property type="term" value="F:protein dimerization activity"/>
    <property type="evidence" value="ECO:0007669"/>
    <property type="project" value="InterPro"/>
</dbReference>
<dbReference type="Gene3D" id="1.10.10.10">
    <property type="entry name" value="Winged helix-like DNA-binding domain superfamily/Winged helix DNA-binding domain"/>
    <property type="match status" value="1"/>
</dbReference>
<reference evidence="6 7" key="1">
    <citation type="submission" date="2016-09" db="EMBL/GenBank/DDBJ databases">
        <title>The draft genome of Dichanthelium oligosanthes: A C3 panicoid grass species.</title>
        <authorList>
            <person name="Studer A.J."/>
            <person name="Schnable J.C."/>
            <person name="Brutnell T.P."/>
        </authorList>
    </citation>
    <scope>NUCLEOTIDE SEQUENCE [LARGE SCALE GENOMIC DNA]</scope>
    <source>
        <strain evidence="7">cv. Kellogg 1175</strain>
        <tissue evidence="6">Leaf</tissue>
    </source>
</reference>
<evidence type="ECO:0000256" key="2">
    <source>
        <dbReference type="ARBA" id="ARBA00022679"/>
    </source>
</evidence>
<dbReference type="InterPro" id="IPR016461">
    <property type="entry name" value="COMT-like"/>
</dbReference>
<evidence type="ECO:0000256" key="3">
    <source>
        <dbReference type="ARBA" id="ARBA00022691"/>
    </source>
</evidence>
<dbReference type="Gene3D" id="3.40.50.150">
    <property type="entry name" value="Vaccinia Virus protein VP39"/>
    <property type="match status" value="1"/>
</dbReference>
<dbReference type="FunFam" id="1.10.10.10:FF:000213">
    <property type="entry name" value="Coniferyl alcohol 9-O-methyltransferase"/>
    <property type="match status" value="1"/>
</dbReference>
<dbReference type="InterPro" id="IPR001077">
    <property type="entry name" value="COMT_C"/>
</dbReference>
<dbReference type="AlphaFoldDB" id="A0A1E5VYQ4"/>
<dbReference type="Proteomes" id="UP000095767">
    <property type="component" value="Unassembled WGS sequence"/>
</dbReference>
<evidence type="ECO:0000259" key="5">
    <source>
        <dbReference type="Pfam" id="PF08100"/>
    </source>
</evidence>
<name>A0A1E5VYQ4_9POAL</name>
<dbReference type="GO" id="GO:0032259">
    <property type="term" value="P:methylation"/>
    <property type="evidence" value="ECO:0007669"/>
    <property type="project" value="UniProtKB-KW"/>
</dbReference>
<protein>
    <submittedName>
        <fullName evidence="6">Putative O-methyltransferase 2</fullName>
    </submittedName>
</protein>
<proteinExistence type="predicted"/>
<keyword evidence="1 6" id="KW-0489">Methyltransferase</keyword>
<comment type="caution">
    <text evidence="6">The sequence shown here is derived from an EMBL/GenBank/DDBJ whole genome shotgun (WGS) entry which is preliminary data.</text>
</comment>
<sequence>MMDTPTSAELLQAQAQLWCHTFSYLKSMALQSVIKLGVPTAIHRCGGAASLSELHVHLPVPLNKLPCLSRLMKLLIAMAVFKEGEAAGVYRLTPVSHLLVEGGDVSDHTCLSRFTVRATSPFHLTASQRLAEWLYNEDHAAAETPFMMAHGAGFFGITAYDLEFGALFNEAMGADGRFVAEIVVRECSEEFAGLTSLVDVGGGDGTTAKAIAKAFQHVSCSVLELPQVVDNMPVDGMVEFVAGDMMKFVPPADVLLKFVLHNWSDEDCVRILKRSNEAIST</sequence>
<organism evidence="6 7">
    <name type="scientific">Dichanthelium oligosanthes</name>
    <dbReference type="NCBI Taxonomy" id="888268"/>
    <lineage>
        <taxon>Eukaryota</taxon>
        <taxon>Viridiplantae</taxon>
        <taxon>Streptophyta</taxon>
        <taxon>Embryophyta</taxon>
        <taxon>Tracheophyta</taxon>
        <taxon>Spermatophyta</taxon>
        <taxon>Magnoliopsida</taxon>
        <taxon>Liliopsida</taxon>
        <taxon>Poales</taxon>
        <taxon>Poaceae</taxon>
        <taxon>PACMAD clade</taxon>
        <taxon>Panicoideae</taxon>
        <taxon>Panicodae</taxon>
        <taxon>Paniceae</taxon>
        <taxon>Dichantheliinae</taxon>
        <taxon>Dichanthelium</taxon>
    </lineage>
</organism>
<dbReference type="InterPro" id="IPR036390">
    <property type="entry name" value="WH_DNA-bd_sf"/>
</dbReference>
<dbReference type="STRING" id="888268.A0A1E5VYQ4"/>
<evidence type="ECO:0000313" key="6">
    <source>
        <dbReference type="EMBL" id="OEL30238.1"/>
    </source>
</evidence>
<dbReference type="SUPFAM" id="SSF53335">
    <property type="entry name" value="S-adenosyl-L-methionine-dependent methyltransferases"/>
    <property type="match status" value="1"/>
</dbReference>
<dbReference type="PROSITE" id="PS51683">
    <property type="entry name" value="SAM_OMT_II"/>
    <property type="match status" value="1"/>
</dbReference>
<dbReference type="GO" id="GO:0008171">
    <property type="term" value="F:O-methyltransferase activity"/>
    <property type="evidence" value="ECO:0007669"/>
    <property type="project" value="InterPro"/>
</dbReference>
<keyword evidence="3" id="KW-0949">S-adenosyl-L-methionine</keyword>
<dbReference type="EMBL" id="LWDX02026022">
    <property type="protein sequence ID" value="OEL30238.1"/>
    <property type="molecule type" value="Genomic_DNA"/>
</dbReference>
<evidence type="ECO:0000259" key="4">
    <source>
        <dbReference type="Pfam" id="PF00891"/>
    </source>
</evidence>
<evidence type="ECO:0000256" key="1">
    <source>
        <dbReference type="ARBA" id="ARBA00022603"/>
    </source>
</evidence>
<dbReference type="InterPro" id="IPR036388">
    <property type="entry name" value="WH-like_DNA-bd_sf"/>
</dbReference>
<dbReference type="OrthoDB" id="1712360at2759"/>
<gene>
    <name evidence="6" type="ORF">BAE44_0008745</name>
</gene>
<evidence type="ECO:0000313" key="7">
    <source>
        <dbReference type="Proteomes" id="UP000095767"/>
    </source>
</evidence>
<dbReference type="InterPro" id="IPR012967">
    <property type="entry name" value="COMT_dimerisation"/>
</dbReference>
<dbReference type="PANTHER" id="PTHR11746">
    <property type="entry name" value="O-METHYLTRANSFERASE"/>
    <property type="match status" value="1"/>
</dbReference>